<feature type="compositionally biased region" description="Polar residues" evidence="1">
    <location>
        <begin position="247"/>
        <end position="260"/>
    </location>
</feature>
<gene>
    <name evidence="2" type="ORF">MSPICULIGERA_LOCUS19649</name>
</gene>
<sequence length="260" mass="29303">MSVPSNVSDQQGANHFPLQEVKKVVDAITEGVISQEKLLGDLTSDGYGFLRADHPLHNTYRLKLATALAPAEDRTDGWFLSLKARRWSVRLYGNQLCKLEKFNLKAVEDCRRFTDYHHLALKNPAGTEKTLEEVLKEIDDANEWPWMFCGCEFKKGRKRKINNVDRISGQNLANPNVPVVGQHHQRNYPGDNLFQGYLPPQPPTVDNMMLPGTSGTVWQGRAQYNIDYDTAPDYGRGSFADYDSGDTDGSVQTGPHQQHQ</sequence>
<evidence type="ECO:0000313" key="2">
    <source>
        <dbReference type="EMBL" id="CAJ0581490.1"/>
    </source>
</evidence>
<keyword evidence="3" id="KW-1185">Reference proteome</keyword>
<comment type="caution">
    <text evidence="2">The sequence shown here is derived from an EMBL/GenBank/DDBJ whole genome shotgun (WGS) entry which is preliminary data.</text>
</comment>
<accession>A0AA36D5Y1</accession>
<dbReference type="EMBL" id="CATQJA010002663">
    <property type="protein sequence ID" value="CAJ0581490.1"/>
    <property type="molecule type" value="Genomic_DNA"/>
</dbReference>
<proteinExistence type="predicted"/>
<organism evidence="2 3">
    <name type="scientific">Mesorhabditis spiculigera</name>
    <dbReference type="NCBI Taxonomy" id="96644"/>
    <lineage>
        <taxon>Eukaryota</taxon>
        <taxon>Metazoa</taxon>
        <taxon>Ecdysozoa</taxon>
        <taxon>Nematoda</taxon>
        <taxon>Chromadorea</taxon>
        <taxon>Rhabditida</taxon>
        <taxon>Rhabditina</taxon>
        <taxon>Rhabditomorpha</taxon>
        <taxon>Rhabditoidea</taxon>
        <taxon>Rhabditidae</taxon>
        <taxon>Mesorhabditinae</taxon>
        <taxon>Mesorhabditis</taxon>
    </lineage>
</organism>
<feature type="region of interest" description="Disordered" evidence="1">
    <location>
        <begin position="237"/>
        <end position="260"/>
    </location>
</feature>
<evidence type="ECO:0000256" key="1">
    <source>
        <dbReference type="SAM" id="MobiDB-lite"/>
    </source>
</evidence>
<protein>
    <submittedName>
        <fullName evidence="2">Uncharacterized protein</fullName>
    </submittedName>
</protein>
<name>A0AA36D5Y1_9BILA</name>
<dbReference type="Proteomes" id="UP001177023">
    <property type="component" value="Unassembled WGS sequence"/>
</dbReference>
<reference evidence="2" key="1">
    <citation type="submission" date="2023-06" db="EMBL/GenBank/DDBJ databases">
        <authorList>
            <person name="Delattre M."/>
        </authorList>
    </citation>
    <scope>NUCLEOTIDE SEQUENCE</scope>
    <source>
        <strain evidence="2">AF72</strain>
    </source>
</reference>
<feature type="non-terminal residue" evidence="2">
    <location>
        <position position="1"/>
    </location>
</feature>
<evidence type="ECO:0000313" key="3">
    <source>
        <dbReference type="Proteomes" id="UP001177023"/>
    </source>
</evidence>
<dbReference type="AlphaFoldDB" id="A0AA36D5Y1"/>